<dbReference type="InterPro" id="IPR050186">
    <property type="entry name" value="TPT_transporter"/>
</dbReference>
<accession>A0A9K3PR17</accession>
<dbReference type="EMBL" id="JAGRRH010000015">
    <property type="protein sequence ID" value="KAG7356098.1"/>
    <property type="molecule type" value="Genomic_DNA"/>
</dbReference>
<feature type="transmembrane region" description="Helical" evidence="5">
    <location>
        <begin position="164"/>
        <end position="182"/>
    </location>
</feature>
<keyword evidence="3 5" id="KW-1133">Transmembrane helix</keyword>
<dbReference type="GO" id="GO:0016020">
    <property type="term" value="C:membrane"/>
    <property type="evidence" value="ECO:0007669"/>
    <property type="project" value="UniProtKB-SubCell"/>
</dbReference>
<dbReference type="Pfam" id="PF03151">
    <property type="entry name" value="TPT"/>
    <property type="match status" value="1"/>
</dbReference>
<gene>
    <name evidence="7" type="ORF">IV203_000784</name>
</gene>
<evidence type="ECO:0000259" key="6">
    <source>
        <dbReference type="Pfam" id="PF03151"/>
    </source>
</evidence>
<feature type="transmembrane region" description="Helical" evidence="5">
    <location>
        <begin position="188"/>
        <end position="205"/>
    </location>
</feature>
<name>A0A9K3PR17_9STRA</name>
<feature type="transmembrane region" description="Helical" evidence="5">
    <location>
        <begin position="263"/>
        <end position="284"/>
    </location>
</feature>
<keyword evidence="8" id="KW-1185">Reference proteome</keyword>
<evidence type="ECO:0000256" key="5">
    <source>
        <dbReference type="SAM" id="Phobius"/>
    </source>
</evidence>
<reference evidence="7" key="2">
    <citation type="submission" date="2021-04" db="EMBL/GenBank/DDBJ databases">
        <authorList>
            <person name="Podell S."/>
        </authorList>
    </citation>
    <scope>NUCLEOTIDE SEQUENCE</scope>
    <source>
        <strain evidence="7">Hildebrandi</strain>
    </source>
</reference>
<feature type="transmembrane region" description="Helical" evidence="5">
    <location>
        <begin position="105"/>
        <end position="122"/>
    </location>
</feature>
<organism evidence="7 8">
    <name type="scientific">Nitzschia inconspicua</name>
    <dbReference type="NCBI Taxonomy" id="303405"/>
    <lineage>
        <taxon>Eukaryota</taxon>
        <taxon>Sar</taxon>
        <taxon>Stramenopiles</taxon>
        <taxon>Ochrophyta</taxon>
        <taxon>Bacillariophyta</taxon>
        <taxon>Bacillariophyceae</taxon>
        <taxon>Bacillariophycidae</taxon>
        <taxon>Bacillariales</taxon>
        <taxon>Bacillariaceae</taxon>
        <taxon>Nitzschia</taxon>
    </lineage>
</organism>
<feature type="transmembrane region" description="Helical" evidence="5">
    <location>
        <begin position="75"/>
        <end position="93"/>
    </location>
</feature>
<keyword evidence="2 5" id="KW-0812">Transmembrane</keyword>
<dbReference type="PANTHER" id="PTHR11132">
    <property type="entry name" value="SOLUTE CARRIER FAMILY 35"/>
    <property type="match status" value="1"/>
</dbReference>
<feature type="transmembrane region" description="Helical" evidence="5">
    <location>
        <begin position="134"/>
        <end position="152"/>
    </location>
</feature>
<comment type="subcellular location">
    <subcellularLocation>
        <location evidence="1">Membrane</location>
        <topology evidence="1">Multi-pass membrane protein</topology>
    </subcellularLocation>
</comment>
<protein>
    <submittedName>
        <fullName evidence="7">Triose-phosphate transporter family protein</fullName>
    </submittedName>
</protein>
<evidence type="ECO:0000313" key="7">
    <source>
        <dbReference type="EMBL" id="KAG7356098.1"/>
    </source>
</evidence>
<keyword evidence="4 5" id="KW-0472">Membrane</keyword>
<evidence type="ECO:0000256" key="4">
    <source>
        <dbReference type="ARBA" id="ARBA00023136"/>
    </source>
</evidence>
<sequence length="340" mass="36119">MLTTLAISQLQDAPKSIIPSLSALSSNVQLIGTAWLVSSALFTTYSTTTFLKFESTSSIPGRRKMFPVDRSTLLTLYRFSGSLLLGLVAHTNLNILARIQETLELCPTFFVPAIFLFIANYSNSVSLDRIGISLTYTSKCAIPLVTLLLTVASDGVQALPNIKVLLTLIPIALGIATSSWNHPTFEPLGFLAAMTSCTAQSALNVSCKKAMNKVGASGPAAQRAMVAVGLVIALAYSTIKAITHPSSSSSSLNDDGGKNMDPPASLSMAAVLAYHMEYVLSFSFVKLVQPITYSACDAVRRLAIIISGHYMFGGPPFTLLNILGIALALSGALAYSIFNH</sequence>
<evidence type="ECO:0000313" key="8">
    <source>
        <dbReference type="Proteomes" id="UP000693970"/>
    </source>
</evidence>
<evidence type="ECO:0000256" key="3">
    <source>
        <dbReference type="ARBA" id="ARBA00022989"/>
    </source>
</evidence>
<reference evidence="7" key="1">
    <citation type="journal article" date="2021" name="Sci. Rep.">
        <title>Diploid genomic architecture of Nitzschia inconspicua, an elite biomass production diatom.</title>
        <authorList>
            <person name="Oliver A."/>
            <person name="Podell S."/>
            <person name="Pinowska A."/>
            <person name="Traller J.C."/>
            <person name="Smith S.R."/>
            <person name="McClure R."/>
            <person name="Beliaev A."/>
            <person name="Bohutskyi P."/>
            <person name="Hill E.A."/>
            <person name="Rabines A."/>
            <person name="Zheng H."/>
            <person name="Allen L.Z."/>
            <person name="Kuo A."/>
            <person name="Grigoriev I.V."/>
            <person name="Allen A.E."/>
            <person name="Hazlebeck D."/>
            <person name="Allen E.E."/>
        </authorList>
    </citation>
    <scope>NUCLEOTIDE SEQUENCE</scope>
    <source>
        <strain evidence="7">Hildebrandi</strain>
    </source>
</reference>
<dbReference type="Proteomes" id="UP000693970">
    <property type="component" value="Unassembled WGS sequence"/>
</dbReference>
<dbReference type="AlphaFoldDB" id="A0A9K3PR17"/>
<evidence type="ECO:0000256" key="2">
    <source>
        <dbReference type="ARBA" id="ARBA00022692"/>
    </source>
</evidence>
<feature type="transmembrane region" description="Helical" evidence="5">
    <location>
        <begin position="225"/>
        <end position="243"/>
    </location>
</feature>
<dbReference type="InterPro" id="IPR004853">
    <property type="entry name" value="Sugar_P_trans_dom"/>
</dbReference>
<evidence type="ECO:0000256" key="1">
    <source>
        <dbReference type="ARBA" id="ARBA00004141"/>
    </source>
</evidence>
<feature type="domain" description="Sugar phosphate transporter" evidence="6">
    <location>
        <begin position="79"/>
        <end position="336"/>
    </location>
</feature>
<proteinExistence type="predicted"/>
<comment type="caution">
    <text evidence="7">The sequence shown here is derived from an EMBL/GenBank/DDBJ whole genome shotgun (WGS) entry which is preliminary data.</text>
</comment>
<dbReference type="OrthoDB" id="6418713at2759"/>